<proteinExistence type="predicted"/>
<dbReference type="RefSeq" id="WP_011521895.1">
    <property type="nucleotide sequence ID" value="NC_008009.1"/>
</dbReference>
<keyword evidence="1" id="KW-0732">Signal</keyword>
<dbReference type="Proteomes" id="UP000002432">
    <property type="component" value="Chromosome"/>
</dbReference>
<evidence type="ECO:0000313" key="3">
    <source>
        <dbReference type="Proteomes" id="UP000002432"/>
    </source>
</evidence>
<dbReference type="EnsemblBacteria" id="ABF40093">
    <property type="protein sequence ID" value="ABF40093"/>
    <property type="gene ID" value="Acid345_1090"/>
</dbReference>
<dbReference type="AlphaFoldDB" id="Q1ISQ7"/>
<dbReference type="KEGG" id="aba:Acid345_1090"/>
<dbReference type="OrthoDB" id="122565at2"/>
<sequence length="164" mass="17927">MRTAYPRFLAAALFLLAVTTFAGAASTSNADSIVITFKDGHQQTFALADIVRMEFRSSGKASGTSIDLPTRSRYVGKWTVGDGQGHNYVFTLEENGQASNNVGSGNHGTWSYVAGEARISWDNGWHDIIRRVDMKYLKFAFTPGKSFDDEPSNVGDAHKNSDPI</sequence>
<name>Q1ISQ7_KORVE</name>
<accession>Q1ISQ7</accession>
<dbReference type="HOGENOM" id="CLU_1616853_0_0_0"/>
<gene>
    <name evidence="2" type="ordered locus">Acid345_1090</name>
</gene>
<organism evidence="2 3">
    <name type="scientific">Koribacter versatilis (strain Ellin345)</name>
    <dbReference type="NCBI Taxonomy" id="204669"/>
    <lineage>
        <taxon>Bacteria</taxon>
        <taxon>Pseudomonadati</taxon>
        <taxon>Acidobacteriota</taxon>
        <taxon>Terriglobia</taxon>
        <taxon>Terriglobales</taxon>
        <taxon>Candidatus Korobacteraceae</taxon>
        <taxon>Candidatus Korobacter</taxon>
    </lineage>
</organism>
<feature type="signal peptide" evidence="1">
    <location>
        <begin position="1"/>
        <end position="24"/>
    </location>
</feature>
<feature type="chain" id="PRO_5004191702" evidence="1">
    <location>
        <begin position="25"/>
        <end position="164"/>
    </location>
</feature>
<keyword evidence="3" id="KW-1185">Reference proteome</keyword>
<reference evidence="2 3" key="1">
    <citation type="journal article" date="2009" name="Appl. Environ. Microbiol.">
        <title>Three genomes from the phylum Acidobacteria provide insight into the lifestyles of these microorganisms in soils.</title>
        <authorList>
            <person name="Ward N.L."/>
            <person name="Challacombe J.F."/>
            <person name="Janssen P.H."/>
            <person name="Henrissat B."/>
            <person name="Coutinho P.M."/>
            <person name="Wu M."/>
            <person name="Xie G."/>
            <person name="Haft D.H."/>
            <person name="Sait M."/>
            <person name="Badger J."/>
            <person name="Barabote R.D."/>
            <person name="Bradley B."/>
            <person name="Brettin T.S."/>
            <person name="Brinkac L.M."/>
            <person name="Bruce D."/>
            <person name="Creasy T."/>
            <person name="Daugherty S.C."/>
            <person name="Davidsen T.M."/>
            <person name="DeBoy R.T."/>
            <person name="Detter J.C."/>
            <person name="Dodson R.J."/>
            <person name="Durkin A.S."/>
            <person name="Ganapathy A."/>
            <person name="Gwinn-Giglio M."/>
            <person name="Han C.S."/>
            <person name="Khouri H."/>
            <person name="Kiss H."/>
            <person name="Kothari S.P."/>
            <person name="Madupu R."/>
            <person name="Nelson K.E."/>
            <person name="Nelson W.C."/>
            <person name="Paulsen I."/>
            <person name="Penn K."/>
            <person name="Ren Q."/>
            <person name="Rosovitz M.J."/>
            <person name="Selengut J.D."/>
            <person name="Shrivastava S."/>
            <person name="Sullivan S.A."/>
            <person name="Tapia R."/>
            <person name="Thompson L.S."/>
            <person name="Watkins K.L."/>
            <person name="Yang Q."/>
            <person name="Yu C."/>
            <person name="Zafar N."/>
            <person name="Zhou L."/>
            <person name="Kuske C.R."/>
        </authorList>
    </citation>
    <scope>NUCLEOTIDE SEQUENCE [LARGE SCALE GENOMIC DNA]</scope>
    <source>
        <strain evidence="2 3">Ellin345</strain>
    </source>
</reference>
<protein>
    <submittedName>
        <fullName evidence="2">Uncharacterized protein</fullName>
    </submittedName>
</protein>
<evidence type="ECO:0000256" key="1">
    <source>
        <dbReference type="SAM" id="SignalP"/>
    </source>
</evidence>
<dbReference type="EMBL" id="CP000360">
    <property type="protein sequence ID" value="ABF40093.1"/>
    <property type="molecule type" value="Genomic_DNA"/>
</dbReference>
<evidence type="ECO:0000313" key="2">
    <source>
        <dbReference type="EMBL" id="ABF40093.1"/>
    </source>
</evidence>